<evidence type="ECO:0000256" key="1">
    <source>
        <dbReference type="SAM" id="Phobius"/>
    </source>
</evidence>
<comment type="caution">
    <text evidence="2">The sequence shown here is derived from an EMBL/GenBank/DDBJ whole genome shotgun (WGS) entry which is preliminary data.</text>
</comment>
<proteinExistence type="predicted"/>
<dbReference type="Proteomes" id="UP001238163">
    <property type="component" value="Unassembled WGS sequence"/>
</dbReference>
<feature type="transmembrane region" description="Helical" evidence="1">
    <location>
        <begin position="49"/>
        <end position="67"/>
    </location>
</feature>
<name>A0AAE4AP14_9BACT</name>
<dbReference type="EMBL" id="JAUSVL010000001">
    <property type="protein sequence ID" value="MDQ0290035.1"/>
    <property type="molecule type" value="Genomic_DNA"/>
</dbReference>
<keyword evidence="1" id="KW-0812">Transmembrane</keyword>
<feature type="transmembrane region" description="Helical" evidence="1">
    <location>
        <begin position="20"/>
        <end position="43"/>
    </location>
</feature>
<keyword evidence="1" id="KW-1133">Transmembrane helix</keyword>
<sequence>MKIVIVGERNGKAVVRWPQFLVLALVLSLVIGIGIGAVFYLLAGQWSHISTLVGIVIGAGIAGLGLIQGLRTAPGKQPPL</sequence>
<gene>
    <name evidence="2" type="ORF">J3R75_002142</name>
</gene>
<keyword evidence="3" id="KW-1185">Reference proteome</keyword>
<organism evidence="2 3">
    <name type="scientific">Oligosphaera ethanolica</name>
    <dbReference type="NCBI Taxonomy" id="760260"/>
    <lineage>
        <taxon>Bacteria</taxon>
        <taxon>Pseudomonadati</taxon>
        <taxon>Lentisphaerota</taxon>
        <taxon>Oligosphaeria</taxon>
        <taxon>Oligosphaerales</taxon>
        <taxon>Oligosphaeraceae</taxon>
        <taxon>Oligosphaera</taxon>
    </lineage>
</organism>
<protein>
    <submittedName>
        <fullName evidence="2">Membrane protein YdbS with pleckstrin-like domain</fullName>
    </submittedName>
</protein>
<keyword evidence="1" id="KW-0472">Membrane</keyword>
<evidence type="ECO:0000313" key="3">
    <source>
        <dbReference type="Proteomes" id="UP001238163"/>
    </source>
</evidence>
<reference evidence="2" key="1">
    <citation type="submission" date="2023-07" db="EMBL/GenBank/DDBJ databases">
        <title>Genomic Encyclopedia of Type Strains, Phase IV (KMG-IV): sequencing the most valuable type-strain genomes for metagenomic binning, comparative biology and taxonomic classification.</title>
        <authorList>
            <person name="Goeker M."/>
        </authorList>
    </citation>
    <scope>NUCLEOTIDE SEQUENCE</scope>
    <source>
        <strain evidence="2">DSM 24202</strain>
    </source>
</reference>
<accession>A0AAE4AP14</accession>
<dbReference type="AlphaFoldDB" id="A0AAE4AP14"/>
<evidence type="ECO:0000313" key="2">
    <source>
        <dbReference type="EMBL" id="MDQ0290035.1"/>
    </source>
</evidence>